<dbReference type="EMBL" id="QAAA01000007">
    <property type="protein sequence ID" value="PTN02238.1"/>
    <property type="molecule type" value="Genomic_DNA"/>
</dbReference>
<evidence type="ECO:0000313" key="2">
    <source>
        <dbReference type="EMBL" id="PTN02238.1"/>
    </source>
</evidence>
<feature type="compositionally biased region" description="Basic and acidic residues" evidence="1">
    <location>
        <begin position="58"/>
        <end position="78"/>
    </location>
</feature>
<feature type="region of interest" description="Disordered" evidence="1">
    <location>
        <begin position="96"/>
        <end position="127"/>
    </location>
</feature>
<feature type="compositionally biased region" description="Acidic residues" evidence="1">
    <location>
        <begin position="41"/>
        <end position="57"/>
    </location>
</feature>
<organism evidence="2 3">
    <name type="scientific">Rhodovulum imhoffii</name>
    <dbReference type="NCBI Taxonomy" id="365340"/>
    <lineage>
        <taxon>Bacteria</taxon>
        <taxon>Pseudomonadati</taxon>
        <taxon>Pseudomonadota</taxon>
        <taxon>Alphaproteobacteria</taxon>
        <taxon>Rhodobacterales</taxon>
        <taxon>Paracoccaceae</taxon>
        <taxon>Rhodovulum</taxon>
    </lineage>
</organism>
<gene>
    <name evidence="2" type="ORF">C8N32_1074</name>
</gene>
<dbReference type="Proteomes" id="UP000243859">
    <property type="component" value="Unassembled WGS sequence"/>
</dbReference>
<reference evidence="2 3" key="1">
    <citation type="submission" date="2018-04" db="EMBL/GenBank/DDBJ databases">
        <title>Genomic Encyclopedia of Archaeal and Bacterial Type Strains, Phase II (KMG-II): from individual species to whole genera.</title>
        <authorList>
            <person name="Goeker M."/>
        </authorList>
    </citation>
    <scope>NUCLEOTIDE SEQUENCE [LARGE SCALE GENOMIC DNA]</scope>
    <source>
        <strain evidence="2 3">DSM 18064</strain>
    </source>
</reference>
<evidence type="ECO:0000256" key="1">
    <source>
        <dbReference type="SAM" id="MobiDB-lite"/>
    </source>
</evidence>
<dbReference type="RefSeq" id="WP_146159688.1">
    <property type="nucleotide sequence ID" value="NZ_NHSI01000036.1"/>
</dbReference>
<evidence type="ECO:0000313" key="3">
    <source>
        <dbReference type="Proteomes" id="UP000243859"/>
    </source>
</evidence>
<accession>A0A2T5BSD6</accession>
<comment type="caution">
    <text evidence="2">The sequence shown here is derived from an EMBL/GenBank/DDBJ whole genome shotgun (WGS) entry which is preliminary data.</text>
</comment>
<feature type="compositionally biased region" description="Acidic residues" evidence="1">
    <location>
        <begin position="1"/>
        <end position="18"/>
    </location>
</feature>
<keyword evidence="3" id="KW-1185">Reference proteome</keyword>
<dbReference type="AlphaFoldDB" id="A0A2T5BSD6"/>
<proteinExistence type="predicted"/>
<name>A0A2T5BSD6_9RHOB</name>
<protein>
    <submittedName>
        <fullName evidence="2">Uncharacterized protein</fullName>
    </submittedName>
</protein>
<sequence>MEDSDLEAVADTFEDFTDEDHKTDTLDGGDDEIGSGKGRTDDEEYPEDPAEDATPEGEDGKAEDPDSDDQVRVTLDDGSIRNSVYLTEPMRFSDTVRHRSAQRTLWPDDCGLQPIPGRHGLPSRSCG</sequence>
<feature type="region of interest" description="Disordered" evidence="1">
    <location>
        <begin position="1"/>
        <end position="78"/>
    </location>
</feature>